<accession>B8A3Z5</accession>
<protein>
    <submittedName>
        <fullName evidence="2">MIP02464p</fullName>
    </submittedName>
</protein>
<evidence type="ECO:0000256" key="1">
    <source>
        <dbReference type="SAM" id="MobiDB-lite"/>
    </source>
</evidence>
<proteinExistence type="evidence at transcript level"/>
<sequence>FFLSLQFKCLCLVQSRRQSSPSVHSEPIRTRSQSNPSKTLKNLYSLLLITL</sequence>
<feature type="region of interest" description="Disordered" evidence="1">
    <location>
        <begin position="17"/>
        <end position="36"/>
    </location>
</feature>
<feature type="non-terminal residue" evidence="2">
    <location>
        <position position="1"/>
    </location>
</feature>
<name>B8A3Z5_DROME</name>
<evidence type="ECO:0000313" key="2">
    <source>
        <dbReference type="EMBL" id="ACL68734.1"/>
    </source>
</evidence>
<dbReference type="EMBL" id="BT056287">
    <property type="protein sequence ID" value="ACL68734.1"/>
    <property type="molecule type" value="mRNA"/>
</dbReference>
<organism evidence="2">
    <name type="scientific">Drosophila melanogaster</name>
    <name type="common">Fruit fly</name>
    <dbReference type="NCBI Taxonomy" id="7227"/>
    <lineage>
        <taxon>Eukaryota</taxon>
        <taxon>Metazoa</taxon>
        <taxon>Ecdysozoa</taxon>
        <taxon>Arthropoda</taxon>
        <taxon>Hexapoda</taxon>
        <taxon>Insecta</taxon>
        <taxon>Pterygota</taxon>
        <taxon>Neoptera</taxon>
        <taxon>Endopterygota</taxon>
        <taxon>Diptera</taxon>
        <taxon>Brachycera</taxon>
        <taxon>Muscomorpha</taxon>
        <taxon>Ephydroidea</taxon>
        <taxon>Drosophilidae</taxon>
        <taxon>Drosophila</taxon>
        <taxon>Sophophora</taxon>
    </lineage>
</organism>
<reference evidence="2" key="1">
    <citation type="submission" date="2009-01" db="EMBL/GenBank/DDBJ databases">
        <authorList>
            <person name="Carlson J."/>
            <person name="Booth B."/>
            <person name="Frise E."/>
            <person name="Sandler J."/>
            <person name="Wan K."/>
            <person name="Yu C."/>
            <person name="Celniker S."/>
        </authorList>
    </citation>
    <scope>NUCLEOTIDE SEQUENCE</scope>
</reference>
<dbReference type="AlphaFoldDB" id="B8A3Z5"/>